<dbReference type="RefSeq" id="WP_162423212.1">
    <property type="nucleotide sequence ID" value="NZ_WVIE01000010.1"/>
</dbReference>
<sequence>MDTADLFQWVMMIRDVPDSAVKAGDRGVVVDHLPSNRNQLEPGYAIEVFQDGETLDVGFIPVSWATPLPQIWGARESNSTEIRASS</sequence>
<evidence type="ECO:0000313" key="1">
    <source>
        <dbReference type="EMBL" id="NDJ17692.1"/>
    </source>
</evidence>
<organism evidence="1 2">
    <name type="scientific">Myxacorys almedinensis A</name>
    <dbReference type="NCBI Taxonomy" id="2690445"/>
    <lineage>
        <taxon>Bacteria</taxon>
        <taxon>Bacillati</taxon>
        <taxon>Cyanobacteriota</taxon>
        <taxon>Cyanophyceae</taxon>
        <taxon>Leptolyngbyales</taxon>
        <taxon>Leptolyngbyaceae</taxon>
        <taxon>Myxacorys</taxon>
        <taxon>Myxacorys almedinensis</taxon>
    </lineage>
</organism>
<proteinExistence type="predicted"/>
<protein>
    <submittedName>
        <fullName evidence="1">DUF4926 domain-containing protein</fullName>
    </submittedName>
</protein>
<accession>A0A8J7Z037</accession>
<comment type="caution">
    <text evidence="1">The sequence shown here is derived from an EMBL/GenBank/DDBJ whole genome shotgun (WGS) entry which is preliminary data.</text>
</comment>
<evidence type="ECO:0000313" key="2">
    <source>
        <dbReference type="Proteomes" id="UP000646053"/>
    </source>
</evidence>
<reference evidence="1" key="1">
    <citation type="submission" date="2019-12" db="EMBL/GenBank/DDBJ databases">
        <title>High-Quality draft genome sequences of three cyanobacteria isolated from the limestone walls of the Old Cathedral of Coimbra.</title>
        <authorList>
            <person name="Tiago I."/>
            <person name="Soares F."/>
            <person name="Portugal A."/>
        </authorList>
    </citation>
    <scope>NUCLEOTIDE SEQUENCE</scope>
    <source>
        <strain evidence="1">A</strain>
    </source>
</reference>
<dbReference type="Proteomes" id="UP000646053">
    <property type="component" value="Unassembled WGS sequence"/>
</dbReference>
<dbReference type="EMBL" id="WVIE01000010">
    <property type="protein sequence ID" value="NDJ17692.1"/>
    <property type="molecule type" value="Genomic_DNA"/>
</dbReference>
<dbReference type="AlphaFoldDB" id="A0A8J7Z037"/>
<keyword evidence="2" id="KW-1185">Reference proteome</keyword>
<gene>
    <name evidence="1" type="ORF">GS601_10385</name>
</gene>
<name>A0A8J7Z037_9CYAN</name>